<evidence type="ECO:0000313" key="2">
    <source>
        <dbReference type="Proteomes" id="UP001233999"/>
    </source>
</evidence>
<feature type="non-terminal residue" evidence="1">
    <location>
        <position position="184"/>
    </location>
</feature>
<dbReference type="AlphaFoldDB" id="A0AAD7ZYS2"/>
<reference evidence="1" key="1">
    <citation type="journal article" date="2023" name="IScience">
        <title>Live-bearing cockroach genome reveals convergent evolutionary mechanisms linked to viviparity in insects and beyond.</title>
        <authorList>
            <person name="Fouks B."/>
            <person name="Harrison M.C."/>
            <person name="Mikhailova A.A."/>
            <person name="Marchal E."/>
            <person name="English S."/>
            <person name="Carruthers M."/>
            <person name="Jennings E.C."/>
            <person name="Chiamaka E.L."/>
            <person name="Frigard R.A."/>
            <person name="Pippel M."/>
            <person name="Attardo G.M."/>
            <person name="Benoit J.B."/>
            <person name="Bornberg-Bauer E."/>
            <person name="Tobe S.S."/>
        </authorList>
    </citation>
    <scope>NUCLEOTIDE SEQUENCE</scope>
    <source>
        <strain evidence="1">Stay&amp;Tobe</strain>
    </source>
</reference>
<dbReference type="EMBL" id="JASPKZ010004942">
    <property type="protein sequence ID" value="KAJ9589415.1"/>
    <property type="molecule type" value="Genomic_DNA"/>
</dbReference>
<evidence type="ECO:0000313" key="1">
    <source>
        <dbReference type="EMBL" id="KAJ9589415.1"/>
    </source>
</evidence>
<accession>A0AAD7ZYS2</accession>
<comment type="caution">
    <text evidence="1">The sequence shown here is derived from an EMBL/GenBank/DDBJ whole genome shotgun (WGS) entry which is preliminary data.</text>
</comment>
<gene>
    <name evidence="1" type="ORF">L9F63_017394</name>
</gene>
<name>A0AAD7ZYS2_DIPPU</name>
<proteinExistence type="predicted"/>
<feature type="non-terminal residue" evidence="1">
    <location>
        <position position="1"/>
    </location>
</feature>
<keyword evidence="2" id="KW-1185">Reference proteome</keyword>
<sequence>VNLTSLFNNLSHYGRNSLCKLPRQFRSEKAGSFTYLNSLKKLLNSMKNMFQRRIMDQFGSNLPSEVEMEKLKIVVHEFKSNSSKRLSLRKLLSFRVYWYVRRALETKNRTKANIDLENLSQGKKEDCQYVIRDICSIEISCEFVIIICNIFTLIVDSVTYSMEMASCFISTFRYESANFENRGE</sequence>
<protein>
    <submittedName>
        <fullName evidence="1">Uncharacterized protein</fullName>
    </submittedName>
</protein>
<dbReference type="Proteomes" id="UP001233999">
    <property type="component" value="Unassembled WGS sequence"/>
</dbReference>
<organism evidence="1 2">
    <name type="scientific">Diploptera punctata</name>
    <name type="common">Pacific beetle cockroach</name>
    <dbReference type="NCBI Taxonomy" id="6984"/>
    <lineage>
        <taxon>Eukaryota</taxon>
        <taxon>Metazoa</taxon>
        <taxon>Ecdysozoa</taxon>
        <taxon>Arthropoda</taxon>
        <taxon>Hexapoda</taxon>
        <taxon>Insecta</taxon>
        <taxon>Pterygota</taxon>
        <taxon>Neoptera</taxon>
        <taxon>Polyneoptera</taxon>
        <taxon>Dictyoptera</taxon>
        <taxon>Blattodea</taxon>
        <taxon>Blaberoidea</taxon>
        <taxon>Blaberidae</taxon>
        <taxon>Diplopterinae</taxon>
        <taxon>Diploptera</taxon>
    </lineage>
</organism>
<reference evidence="1" key="2">
    <citation type="submission" date="2023-05" db="EMBL/GenBank/DDBJ databases">
        <authorList>
            <person name="Fouks B."/>
        </authorList>
    </citation>
    <scope>NUCLEOTIDE SEQUENCE</scope>
    <source>
        <strain evidence="1">Stay&amp;Tobe</strain>
        <tissue evidence="1">Testes</tissue>
    </source>
</reference>